<dbReference type="SMART" id="SM00448">
    <property type="entry name" value="REC"/>
    <property type="match status" value="1"/>
</dbReference>
<dbReference type="GO" id="GO:0000160">
    <property type="term" value="P:phosphorelay signal transduction system"/>
    <property type="evidence" value="ECO:0007669"/>
    <property type="project" value="InterPro"/>
</dbReference>
<dbReference type="InterPro" id="IPR011006">
    <property type="entry name" value="CheY-like_superfamily"/>
</dbReference>
<proteinExistence type="predicted"/>
<dbReference type="InterPro" id="IPR050595">
    <property type="entry name" value="Bact_response_regulator"/>
</dbReference>
<dbReference type="InterPro" id="IPR001789">
    <property type="entry name" value="Sig_transdc_resp-reg_receiver"/>
</dbReference>
<dbReference type="Pfam" id="PF00072">
    <property type="entry name" value="Response_reg"/>
    <property type="match status" value="1"/>
</dbReference>
<feature type="domain" description="Response regulatory" evidence="3">
    <location>
        <begin position="8"/>
        <end position="125"/>
    </location>
</feature>
<dbReference type="PROSITE" id="PS50110">
    <property type="entry name" value="RESPONSE_REGULATORY"/>
    <property type="match status" value="1"/>
</dbReference>
<dbReference type="PANTHER" id="PTHR44591:SF3">
    <property type="entry name" value="RESPONSE REGULATORY DOMAIN-CONTAINING PROTEIN"/>
    <property type="match status" value="1"/>
</dbReference>
<evidence type="ECO:0000313" key="5">
    <source>
        <dbReference type="Proteomes" id="UP000598633"/>
    </source>
</evidence>
<dbReference type="Proteomes" id="UP000598633">
    <property type="component" value="Unassembled WGS sequence"/>
</dbReference>
<accession>A0A8J6Y9A7</accession>
<comment type="caution">
    <text evidence="4">The sequence shown here is derived from an EMBL/GenBank/DDBJ whole genome shotgun (WGS) entry which is preliminary data.</text>
</comment>
<dbReference type="SUPFAM" id="SSF52172">
    <property type="entry name" value="CheY-like"/>
    <property type="match status" value="1"/>
</dbReference>
<dbReference type="Gene3D" id="3.40.50.2300">
    <property type="match status" value="1"/>
</dbReference>
<reference evidence="4 5" key="1">
    <citation type="submission" date="2020-08" db="EMBL/GenBank/DDBJ databases">
        <title>Acidobacteriota in marine sediments use diverse sulfur dissimilation pathways.</title>
        <authorList>
            <person name="Wasmund K."/>
        </authorList>
    </citation>
    <scope>NUCLEOTIDE SEQUENCE [LARGE SCALE GENOMIC DNA]</scope>
    <source>
        <strain evidence="4">MAG AM3-A</strain>
    </source>
</reference>
<dbReference type="EMBL" id="JACXWA010000105">
    <property type="protein sequence ID" value="MBD3870929.1"/>
    <property type="molecule type" value="Genomic_DNA"/>
</dbReference>
<evidence type="ECO:0000256" key="2">
    <source>
        <dbReference type="PROSITE-ProRule" id="PRU00169"/>
    </source>
</evidence>
<evidence type="ECO:0000256" key="1">
    <source>
        <dbReference type="ARBA" id="ARBA00022553"/>
    </source>
</evidence>
<sequence>MGPISLQRILLADDEPDILEISRIALETVGGFEVSVCLSGKTLLERLPEFKPDLVIVDVLMPDMTGPEVFEEIRRRPEYDEVPVIYLTGVIQEEELEDLRETGVADIILKPFDPMTLADRINGVLKGSHGR</sequence>
<name>A0A8J6Y9A7_9BACT</name>
<organism evidence="4 5">
    <name type="scientific">Candidatus Sulfomarinibacter kjeldsenii</name>
    <dbReference type="NCBI Taxonomy" id="2885994"/>
    <lineage>
        <taxon>Bacteria</taxon>
        <taxon>Pseudomonadati</taxon>
        <taxon>Acidobacteriota</taxon>
        <taxon>Thermoanaerobaculia</taxon>
        <taxon>Thermoanaerobaculales</taxon>
        <taxon>Candidatus Sulfomarinibacteraceae</taxon>
        <taxon>Candidatus Sulfomarinibacter</taxon>
    </lineage>
</organism>
<gene>
    <name evidence="4" type="ORF">IFJ97_06165</name>
</gene>
<dbReference type="AlphaFoldDB" id="A0A8J6Y9A7"/>
<dbReference type="PANTHER" id="PTHR44591">
    <property type="entry name" value="STRESS RESPONSE REGULATOR PROTEIN 1"/>
    <property type="match status" value="1"/>
</dbReference>
<evidence type="ECO:0000259" key="3">
    <source>
        <dbReference type="PROSITE" id="PS50110"/>
    </source>
</evidence>
<keyword evidence="1 2" id="KW-0597">Phosphoprotein</keyword>
<feature type="modified residue" description="4-aspartylphosphate" evidence="2">
    <location>
        <position position="58"/>
    </location>
</feature>
<evidence type="ECO:0000313" key="4">
    <source>
        <dbReference type="EMBL" id="MBD3870929.1"/>
    </source>
</evidence>
<protein>
    <submittedName>
        <fullName evidence="4">Response regulator</fullName>
    </submittedName>
</protein>